<sequence length="258" mass="29713">MKNISNQVSTKDNSKNSDHFSQIPQLTSSISIIAPKTKRISNITNQRIEIEASDVLDTKPSDSSFFNTENTFNEENSHQFDFFFSSLEDSEIDEQTHKSGSIRKINKKLQGEFHEKISSFREALSHVLCSSARDSARISVLNSELDSIRKNMFEAIDMSHSNHHSVERKSCLRVDESGTPSHWKQSFMIENVLKQIEELQEQIKIVSTKIIDNEKEIAHKNEENLELRTQLDQMEAEFFKYLTNDVNTERASCVCKTF</sequence>
<comment type="caution">
    <text evidence="3">The sequence shown here is derived from an EMBL/GenBank/DDBJ whole genome shotgun (WGS) entry which is preliminary data.</text>
</comment>
<evidence type="ECO:0000256" key="2">
    <source>
        <dbReference type="SAM" id="MobiDB-lite"/>
    </source>
</evidence>
<organism evidence="3 4">
    <name type="scientific">Blepharisma stoltei</name>
    <dbReference type="NCBI Taxonomy" id="1481888"/>
    <lineage>
        <taxon>Eukaryota</taxon>
        <taxon>Sar</taxon>
        <taxon>Alveolata</taxon>
        <taxon>Ciliophora</taxon>
        <taxon>Postciliodesmatophora</taxon>
        <taxon>Heterotrichea</taxon>
        <taxon>Heterotrichida</taxon>
        <taxon>Blepharismidae</taxon>
        <taxon>Blepharisma</taxon>
    </lineage>
</organism>
<accession>A0AAU9JPZ3</accession>
<dbReference type="Proteomes" id="UP001162131">
    <property type="component" value="Unassembled WGS sequence"/>
</dbReference>
<reference evidence="3" key="1">
    <citation type="submission" date="2021-09" db="EMBL/GenBank/DDBJ databases">
        <authorList>
            <consortium name="AG Swart"/>
            <person name="Singh M."/>
            <person name="Singh A."/>
            <person name="Seah K."/>
            <person name="Emmerich C."/>
        </authorList>
    </citation>
    <scope>NUCLEOTIDE SEQUENCE</scope>
    <source>
        <strain evidence="3">ATCC30299</strain>
    </source>
</reference>
<evidence type="ECO:0000313" key="4">
    <source>
        <dbReference type="Proteomes" id="UP001162131"/>
    </source>
</evidence>
<gene>
    <name evidence="3" type="ORF">BSTOLATCC_MIC47800</name>
</gene>
<feature type="compositionally biased region" description="Polar residues" evidence="2">
    <location>
        <begin position="1"/>
        <end position="11"/>
    </location>
</feature>
<evidence type="ECO:0000313" key="3">
    <source>
        <dbReference type="EMBL" id="CAG9328964.1"/>
    </source>
</evidence>
<evidence type="ECO:0000256" key="1">
    <source>
        <dbReference type="SAM" id="Coils"/>
    </source>
</evidence>
<dbReference type="AlphaFoldDB" id="A0AAU9JPZ3"/>
<dbReference type="EMBL" id="CAJZBQ010000047">
    <property type="protein sequence ID" value="CAG9328964.1"/>
    <property type="molecule type" value="Genomic_DNA"/>
</dbReference>
<keyword evidence="4" id="KW-1185">Reference proteome</keyword>
<keyword evidence="1" id="KW-0175">Coiled coil</keyword>
<feature type="region of interest" description="Disordered" evidence="2">
    <location>
        <begin position="1"/>
        <end position="21"/>
    </location>
</feature>
<proteinExistence type="predicted"/>
<protein>
    <submittedName>
        <fullName evidence="3">Uncharacterized protein</fullName>
    </submittedName>
</protein>
<feature type="coiled-coil region" evidence="1">
    <location>
        <begin position="189"/>
        <end position="237"/>
    </location>
</feature>
<name>A0AAU9JPZ3_9CILI</name>